<dbReference type="Proteomes" id="UP000054560">
    <property type="component" value="Unassembled WGS sequence"/>
</dbReference>
<dbReference type="AlphaFoldDB" id="A0A0L0EZD2"/>
<dbReference type="EMBL" id="KQ253419">
    <property type="protein sequence ID" value="KNC69761.1"/>
    <property type="molecule type" value="Genomic_DNA"/>
</dbReference>
<evidence type="ECO:0000256" key="1">
    <source>
        <dbReference type="SAM" id="MobiDB-lite"/>
    </source>
</evidence>
<accession>A0A0L0EZD2</accession>
<feature type="non-terminal residue" evidence="2">
    <location>
        <position position="1"/>
    </location>
</feature>
<organism evidence="2 3">
    <name type="scientific">Sphaeroforma arctica JP610</name>
    <dbReference type="NCBI Taxonomy" id="667725"/>
    <lineage>
        <taxon>Eukaryota</taxon>
        <taxon>Ichthyosporea</taxon>
        <taxon>Ichthyophonida</taxon>
        <taxon>Sphaeroforma</taxon>
    </lineage>
</organism>
<protein>
    <submittedName>
        <fullName evidence="2">Uncharacterized protein</fullName>
    </submittedName>
</protein>
<dbReference type="RefSeq" id="XP_014143663.1">
    <property type="nucleotide sequence ID" value="XM_014288188.1"/>
</dbReference>
<sequence length="84" mass="9169">ECQKAAAEKQITTHAEKLARAQKEKEEAAATKAKLEANATLLGQNLAAQAEALEVQLDAGSETTREKRPLEAKPERVEVEIEDE</sequence>
<feature type="region of interest" description="Disordered" evidence="1">
    <location>
        <begin position="1"/>
        <end position="24"/>
    </location>
</feature>
<feature type="compositionally biased region" description="Basic and acidic residues" evidence="1">
    <location>
        <begin position="14"/>
        <end position="24"/>
    </location>
</feature>
<name>A0A0L0EZD2_9EUKA</name>
<keyword evidence="3" id="KW-1185">Reference proteome</keyword>
<proteinExistence type="predicted"/>
<feature type="compositionally biased region" description="Basic and acidic residues" evidence="1">
    <location>
        <begin position="63"/>
        <end position="84"/>
    </location>
</feature>
<dbReference type="GeneID" id="25918225"/>
<reference evidence="2 3" key="1">
    <citation type="submission" date="2011-02" db="EMBL/GenBank/DDBJ databases">
        <title>The Genome Sequence of Sphaeroforma arctica JP610.</title>
        <authorList>
            <consortium name="The Broad Institute Genome Sequencing Platform"/>
            <person name="Russ C."/>
            <person name="Cuomo C."/>
            <person name="Young S.K."/>
            <person name="Zeng Q."/>
            <person name="Gargeya S."/>
            <person name="Alvarado L."/>
            <person name="Berlin A."/>
            <person name="Chapman S.B."/>
            <person name="Chen Z."/>
            <person name="Freedman E."/>
            <person name="Gellesch M."/>
            <person name="Goldberg J."/>
            <person name="Griggs A."/>
            <person name="Gujja S."/>
            <person name="Heilman E."/>
            <person name="Heiman D."/>
            <person name="Howarth C."/>
            <person name="Mehta T."/>
            <person name="Neiman D."/>
            <person name="Pearson M."/>
            <person name="Roberts A."/>
            <person name="Saif S."/>
            <person name="Shea T."/>
            <person name="Shenoy N."/>
            <person name="Sisk P."/>
            <person name="Stolte C."/>
            <person name="Sykes S."/>
            <person name="White J."/>
            <person name="Yandava C."/>
            <person name="Burger G."/>
            <person name="Gray M.W."/>
            <person name="Holland P.W.H."/>
            <person name="King N."/>
            <person name="Lang F.B.F."/>
            <person name="Roger A.J."/>
            <person name="Ruiz-Trillo I."/>
            <person name="Haas B."/>
            <person name="Nusbaum C."/>
            <person name="Birren B."/>
        </authorList>
    </citation>
    <scope>NUCLEOTIDE SEQUENCE [LARGE SCALE GENOMIC DNA]</scope>
    <source>
        <strain evidence="2 3">JP610</strain>
    </source>
</reference>
<feature type="region of interest" description="Disordered" evidence="1">
    <location>
        <begin position="58"/>
        <end position="84"/>
    </location>
</feature>
<evidence type="ECO:0000313" key="2">
    <source>
        <dbReference type="EMBL" id="KNC69761.1"/>
    </source>
</evidence>
<evidence type="ECO:0000313" key="3">
    <source>
        <dbReference type="Proteomes" id="UP000054560"/>
    </source>
</evidence>
<gene>
    <name evidence="2" type="ORF">SARC_17721</name>
</gene>